<dbReference type="SUPFAM" id="SSF50939">
    <property type="entry name" value="Sialidases"/>
    <property type="match status" value="1"/>
</dbReference>
<dbReference type="EMBL" id="VZQQ01000047">
    <property type="protein sequence ID" value="MBC8751158.1"/>
    <property type="molecule type" value="Genomic_DNA"/>
</dbReference>
<organism evidence="2 3">
    <name type="scientific">Paraburkholderia podalyriae</name>
    <dbReference type="NCBI Taxonomy" id="1938811"/>
    <lineage>
        <taxon>Bacteria</taxon>
        <taxon>Pseudomonadati</taxon>
        <taxon>Pseudomonadota</taxon>
        <taxon>Betaproteobacteria</taxon>
        <taxon>Burkholderiales</taxon>
        <taxon>Burkholderiaceae</taxon>
        <taxon>Paraburkholderia</taxon>
    </lineage>
</organism>
<reference evidence="2 3" key="1">
    <citation type="submission" date="2019-09" db="EMBL/GenBank/DDBJ databases">
        <title>Paraburkholderia podalyriae sp. nov., A South African Podalyria-associated rhizobium.</title>
        <authorList>
            <person name="Mavima L."/>
            <person name="Beukes C.W."/>
            <person name="Palmer M."/>
            <person name="De Meyer S.E."/>
            <person name="James E.K."/>
            <person name="Maluk M."/>
            <person name="Avontuur J.R."/>
            <person name="Chan W.Y."/>
            <person name="Venter S.N."/>
            <person name="Steenkamp E.T."/>
        </authorList>
    </citation>
    <scope>NUCLEOTIDE SEQUENCE [LARGE SCALE GENOMIC DNA]</scope>
    <source>
        <strain evidence="2 3">WC7.3b</strain>
    </source>
</reference>
<accession>A0ABR7PY18</accession>
<protein>
    <submittedName>
        <fullName evidence="2">Exo-alpha-sialidase</fullName>
    </submittedName>
</protein>
<evidence type="ECO:0000313" key="2">
    <source>
        <dbReference type="EMBL" id="MBC8751158.1"/>
    </source>
</evidence>
<dbReference type="Proteomes" id="UP000736373">
    <property type="component" value="Unassembled WGS sequence"/>
</dbReference>
<proteinExistence type="predicted"/>
<sequence>MANIQVTRGASPNDARSESSLAINPNNPLQLVAASRKCKDIAAYDFTSATVYSTDAGITWHDSANLATPDWTGVSDPALAWDDSGNIFLVCAAIRNPPAIDYVGIAVYRSFDGGQTWSAPSLIHASAEDEKPWVAGDAGSSAFHGRVYAAWDDGVSLRFARTLDHGITWIGIGTDPAGSILASDTPFSPEINVAADGTIYIAWTAGSEIKMMVSSDGGNSFHPVASPATGITTLESSLPPWKPHGWPVLPGGTFRVFTLPTACVSGQTVLVAWADYREGVSRIYYALSTNGGAGWDTPPSGRPLLTGALAANQQHFHPQIIANPKGVIGCAFYEFGPKASTYLIDVIMAQSFDGGVSFNRFTVTDRPWDPTIDAPVSLVDPIASFIGEYFGLDASTNGFYPLWTDTRTGIQELWMDIVPPHPQVEVPSGIYGQVAQILFGIIQDGGGDEIVGGHLVHISPWGPELDILLGVAIQRIATLVANPEGVKIQKAAMTMVTSVAHQEIGRLEVNR</sequence>
<comment type="caution">
    <text evidence="2">The sequence shown here is derived from an EMBL/GenBank/DDBJ whole genome shotgun (WGS) entry which is preliminary data.</text>
</comment>
<dbReference type="InterPro" id="IPR002860">
    <property type="entry name" value="BNR_rpt"/>
</dbReference>
<dbReference type="InterPro" id="IPR015943">
    <property type="entry name" value="WD40/YVTN_repeat-like_dom_sf"/>
</dbReference>
<keyword evidence="3" id="KW-1185">Reference proteome</keyword>
<feature type="compositionally biased region" description="Polar residues" evidence="1">
    <location>
        <begin position="1"/>
        <end position="10"/>
    </location>
</feature>
<dbReference type="Pfam" id="PF02012">
    <property type="entry name" value="BNR"/>
    <property type="match status" value="2"/>
</dbReference>
<name>A0ABR7PY18_9BURK</name>
<feature type="region of interest" description="Disordered" evidence="1">
    <location>
        <begin position="1"/>
        <end position="20"/>
    </location>
</feature>
<dbReference type="SUPFAM" id="SSF110296">
    <property type="entry name" value="Oligoxyloglucan reducing end-specific cellobiohydrolase"/>
    <property type="match status" value="1"/>
</dbReference>
<dbReference type="InterPro" id="IPR036278">
    <property type="entry name" value="Sialidase_sf"/>
</dbReference>
<gene>
    <name evidence="2" type="ORF">F6X42_32735</name>
</gene>
<dbReference type="Gene3D" id="2.130.10.10">
    <property type="entry name" value="YVTN repeat-like/Quinoprotein amine dehydrogenase"/>
    <property type="match status" value="1"/>
</dbReference>
<evidence type="ECO:0000256" key="1">
    <source>
        <dbReference type="SAM" id="MobiDB-lite"/>
    </source>
</evidence>
<dbReference type="RefSeq" id="WP_187638088.1">
    <property type="nucleotide sequence ID" value="NZ_VZQQ01000047.1"/>
</dbReference>
<evidence type="ECO:0000313" key="3">
    <source>
        <dbReference type="Proteomes" id="UP000736373"/>
    </source>
</evidence>
<dbReference type="CDD" id="cd15482">
    <property type="entry name" value="Sialidase_non-viral"/>
    <property type="match status" value="1"/>
</dbReference>